<keyword evidence="2" id="KW-0964">Secreted</keyword>
<dbReference type="OrthoDB" id="187139at2759"/>
<dbReference type="Proteomes" id="UP000237000">
    <property type="component" value="Unassembled WGS sequence"/>
</dbReference>
<keyword evidence="4" id="KW-1185">Reference proteome</keyword>
<dbReference type="InterPro" id="IPR051801">
    <property type="entry name" value="GH28_Enzymes"/>
</dbReference>
<dbReference type="PANTHER" id="PTHR31339:SF12">
    <property type="entry name" value="ENDO-POLYGALACTURONASE-LIKE PROTEIN"/>
    <property type="match status" value="1"/>
</dbReference>
<comment type="caution">
    <text evidence="3">The sequence shown here is derived from an EMBL/GenBank/DDBJ whole genome shotgun (WGS) entry which is preliminary data.</text>
</comment>
<protein>
    <submittedName>
        <fullName evidence="3">Pectin lyase fold containing protein</fullName>
    </submittedName>
</protein>
<dbReference type="InterPro" id="IPR012334">
    <property type="entry name" value="Pectin_lyas_fold"/>
</dbReference>
<dbReference type="PANTHER" id="PTHR31339">
    <property type="entry name" value="PECTIN LYASE-RELATED"/>
    <property type="match status" value="1"/>
</dbReference>
<dbReference type="AlphaFoldDB" id="A0A2P5FGR3"/>
<evidence type="ECO:0000256" key="2">
    <source>
        <dbReference type="ARBA" id="ARBA00022512"/>
    </source>
</evidence>
<evidence type="ECO:0000256" key="1">
    <source>
        <dbReference type="ARBA" id="ARBA00004191"/>
    </source>
</evidence>
<dbReference type="InParanoid" id="A0A2P5FGR3"/>
<dbReference type="EMBL" id="JXTC01000035">
    <property type="protein sequence ID" value="PON96981.1"/>
    <property type="molecule type" value="Genomic_DNA"/>
</dbReference>
<proteinExistence type="predicted"/>
<sequence length="242" mass="27699">MPRSTYALAQGPNKRIAFCPWCLGPSSLLPCFVSTTRPHLMLVAIIGDKRPNLRVRAHGKSVVSTLFWGEYRPDQDLKKADDDQHKAALIVLPPGKWLTGSFSLTSYFTLFLHKDAVILASERHHRSRQRRNVGRNPRRENRRHHRAIDTESAARIKTAPGRGAYVKDVFVRRMNLKTMIKYVLWMTGNYKARLDGCDPNAMPVIKSMSYRDVVAENVTRPARLEGRISGDEPFKRICIYRT</sequence>
<dbReference type="STRING" id="63057.A0A2P5FGR3"/>
<evidence type="ECO:0000313" key="3">
    <source>
        <dbReference type="EMBL" id="PON96981.1"/>
    </source>
</evidence>
<dbReference type="Gene3D" id="2.160.20.10">
    <property type="entry name" value="Single-stranded right-handed beta-helix, Pectin lyase-like"/>
    <property type="match status" value="2"/>
</dbReference>
<accession>A0A2P5FGR3</accession>
<organism evidence="3 4">
    <name type="scientific">Trema orientale</name>
    <name type="common">Charcoal tree</name>
    <name type="synonym">Celtis orientalis</name>
    <dbReference type="NCBI Taxonomy" id="63057"/>
    <lineage>
        <taxon>Eukaryota</taxon>
        <taxon>Viridiplantae</taxon>
        <taxon>Streptophyta</taxon>
        <taxon>Embryophyta</taxon>
        <taxon>Tracheophyta</taxon>
        <taxon>Spermatophyta</taxon>
        <taxon>Magnoliopsida</taxon>
        <taxon>eudicotyledons</taxon>
        <taxon>Gunneridae</taxon>
        <taxon>Pentapetalae</taxon>
        <taxon>rosids</taxon>
        <taxon>fabids</taxon>
        <taxon>Rosales</taxon>
        <taxon>Cannabaceae</taxon>
        <taxon>Trema</taxon>
    </lineage>
</organism>
<keyword evidence="2" id="KW-0134">Cell wall</keyword>
<dbReference type="InterPro" id="IPR011050">
    <property type="entry name" value="Pectin_lyase_fold/virulence"/>
</dbReference>
<reference evidence="4" key="1">
    <citation type="submission" date="2016-06" db="EMBL/GenBank/DDBJ databases">
        <title>Parallel loss of symbiosis genes in relatives of nitrogen-fixing non-legume Parasponia.</title>
        <authorList>
            <person name="Van Velzen R."/>
            <person name="Holmer R."/>
            <person name="Bu F."/>
            <person name="Rutten L."/>
            <person name="Van Zeijl A."/>
            <person name="Liu W."/>
            <person name="Santuari L."/>
            <person name="Cao Q."/>
            <person name="Sharma T."/>
            <person name="Shen D."/>
            <person name="Roswanjaya Y."/>
            <person name="Wardhani T."/>
            <person name="Kalhor M.S."/>
            <person name="Jansen J."/>
            <person name="Van den Hoogen J."/>
            <person name="Gungor B."/>
            <person name="Hartog M."/>
            <person name="Hontelez J."/>
            <person name="Verver J."/>
            <person name="Yang W.-C."/>
            <person name="Schijlen E."/>
            <person name="Repin R."/>
            <person name="Schilthuizen M."/>
            <person name="Schranz E."/>
            <person name="Heidstra R."/>
            <person name="Miyata K."/>
            <person name="Fedorova E."/>
            <person name="Kohlen W."/>
            <person name="Bisseling T."/>
            <person name="Smit S."/>
            <person name="Geurts R."/>
        </authorList>
    </citation>
    <scope>NUCLEOTIDE SEQUENCE [LARGE SCALE GENOMIC DNA]</scope>
    <source>
        <strain evidence="4">cv. RG33-2</strain>
    </source>
</reference>
<gene>
    <name evidence="3" type="ORF">TorRG33x02_073600</name>
</gene>
<comment type="subcellular location">
    <subcellularLocation>
        <location evidence="1">Secreted</location>
        <location evidence="1">Cell wall</location>
    </subcellularLocation>
</comment>
<name>A0A2P5FGR3_TREOI</name>
<dbReference type="SUPFAM" id="SSF51126">
    <property type="entry name" value="Pectin lyase-like"/>
    <property type="match status" value="1"/>
</dbReference>
<keyword evidence="3" id="KW-0456">Lyase</keyword>
<evidence type="ECO:0000313" key="4">
    <source>
        <dbReference type="Proteomes" id="UP000237000"/>
    </source>
</evidence>
<dbReference type="GO" id="GO:0016829">
    <property type="term" value="F:lyase activity"/>
    <property type="evidence" value="ECO:0007669"/>
    <property type="project" value="UniProtKB-KW"/>
</dbReference>